<keyword evidence="2" id="KW-1185">Reference proteome</keyword>
<dbReference type="EMBL" id="CM037620">
    <property type="protein sequence ID" value="KAH7995211.1"/>
    <property type="molecule type" value="Genomic_DNA"/>
</dbReference>
<name>A0ACB8ERD6_9SAUR</name>
<organism evidence="1 2">
    <name type="scientific">Sphaerodactylus townsendi</name>
    <dbReference type="NCBI Taxonomy" id="933632"/>
    <lineage>
        <taxon>Eukaryota</taxon>
        <taxon>Metazoa</taxon>
        <taxon>Chordata</taxon>
        <taxon>Craniata</taxon>
        <taxon>Vertebrata</taxon>
        <taxon>Euteleostomi</taxon>
        <taxon>Lepidosauria</taxon>
        <taxon>Squamata</taxon>
        <taxon>Bifurcata</taxon>
        <taxon>Gekkota</taxon>
        <taxon>Sphaerodactylidae</taxon>
        <taxon>Sphaerodactylus</taxon>
    </lineage>
</organism>
<evidence type="ECO:0000313" key="2">
    <source>
        <dbReference type="Proteomes" id="UP000827872"/>
    </source>
</evidence>
<reference evidence="1" key="1">
    <citation type="submission" date="2021-08" db="EMBL/GenBank/DDBJ databases">
        <title>The first chromosome-level gecko genome reveals the dynamic sex chromosomes of Neotropical dwarf geckos (Sphaerodactylidae: Sphaerodactylus).</title>
        <authorList>
            <person name="Pinto B.J."/>
            <person name="Keating S.E."/>
            <person name="Gamble T."/>
        </authorList>
    </citation>
    <scope>NUCLEOTIDE SEQUENCE</scope>
    <source>
        <strain evidence="1">TG3544</strain>
    </source>
</reference>
<accession>A0ACB8ERD6</accession>
<comment type="caution">
    <text evidence="1">The sequence shown here is derived from an EMBL/GenBank/DDBJ whole genome shotgun (WGS) entry which is preliminary data.</text>
</comment>
<gene>
    <name evidence="1" type="ORF">K3G42_022918</name>
</gene>
<sequence>MWSAFAPPPPSPAYQEQDVQGPSEAQQPLPDQFSRHRMCSTLASSRKSGSGSVNKAQQGQHQQVKYALDISKDAMACLTITEMEKDRHHLLFIKNGASAGPALHSRGESAA</sequence>
<evidence type="ECO:0000313" key="1">
    <source>
        <dbReference type="EMBL" id="KAH7995211.1"/>
    </source>
</evidence>
<proteinExistence type="predicted"/>
<protein>
    <submittedName>
        <fullName evidence="1">Uncharacterized protein</fullName>
    </submittedName>
</protein>
<dbReference type="Proteomes" id="UP000827872">
    <property type="component" value="Linkage Group LG07"/>
</dbReference>